<keyword evidence="3" id="KW-1185">Reference proteome</keyword>
<evidence type="ECO:0000313" key="1">
    <source>
        <dbReference type="EMBL" id="QSG08809.1"/>
    </source>
</evidence>
<proteinExistence type="predicted"/>
<evidence type="ECO:0000313" key="4">
    <source>
        <dbReference type="Proteomes" id="UP000663305"/>
    </source>
</evidence>
<dbReference type="EMBL" id="CP064789">
    <property type="protein sequence ID" value="QSG11757.1"/>
    <property type="molecule type" value="Genomic_DNA"/>
</dbReference>
<reference evidence="2 3" key="1">
    <citation type="submission" date="2020-11" db="EMBL/GenBank/DDBJ databases">
        <title>Carbohydrate-dependent, anaerobic sulfur respiration: A novel catabolism in halophilic archaea.</title>
        <authorList>
            <person name="Sorokin D.Y."/>
            <person name="Messina E."/>
            <person name="Smedile F."/>
            <person name="La Cono V."/>
            <person name="Hallsworth J.E."/>
            <person name="Yakimov M.M."/>
        </authorList>
    </citation>
    <scope>NUCLEOTIDE SEQUENCE</scope>
    <source>
        <strain evidence="2">HSR-Bgl</strain>
        <strain evidence="1 3">HSR12-2</strain>
    </source>
</reference>
<sequence>MDETFPDMDTITIEFDEETLQALDDVAFTDHRGNRDAAIRECLDRWLKSREE</sequence>
<accession>A0A897NGC0</accession>
<evidence type="ECO:0008006" key="5">
    <source>
        <dbReference type="Google" id="ProtNLM"/>
    </source>
</evidence>
<dbReference type="RefSeq" id="WP_229112025.1">
    <property type="nucleotide sequence ID" value="NZ_CP064788.1"/>
</dbReference>
<dbReference type="KEGG" id="hds:HSR122_1413"/>
<protein>
    <recommendedName>
        <fullName evidence="5">Ribbon-helix-helix protein, CopG family</fullName>
    </recommendedName>
</protein>
<dbReference type="EMBL" id="CP064788">
    <property type="protein sequence ID" value="QSG08809.1"/>
    <property type="molecule type" value="Genomic_DNA"/>
</dbReference>
<dbReference type="Proteomes" id="UP000662973">
    <property type="component" value="Chromosome"/>
</dbReference>
<dbReference type="Proteomes" id="UP000663305">
    <property type="component" value="Chromosome"/>
</dbReference>
<evidence type="ECO:0000313" key="3">
    <source>
        <dbReference type="Proteomes" id="UP000662973"/>
    </source>
</evidence>
<dbReference type="GeneID" id="68860870"/>
<dbReference type="AlphaFoldDB" id="A0A897NGC0"/>
<gene>
    <name evidence="2" type="ORF">HSBGL_1335</name>
    <name evidence="1" type="ORF">HSR122_1413</name>
</gene>
<name>A0A897NGC0_9EURY</name>
<organism evidence="2 4">
    <name type="scientific">Halapricum desulfuricans</name>
    <dbReference type="NCBI Taxonomy" id="2841257"/>
    <lineage>
        <taxon>Archaea</taxon>
        <taxon>Methanobacteriati</taxon>
        <taxon>Methanobacteriota</taxon>
        <taxon>Stenosarchaea group</taxon>
        <taxon>Halobacteria</taxon>
        <taxon>Halobacteriales</taxon>
        <taxon>Haloarculaceae</taxon>
        <taxon>Halapricum</taxon>
    </lineage>
</organism>
<evidence type="ECO:0000313" key="2">
    <source>
        <dbReference type="EMBL" id="QSG11757.1"/>
    </source>
</evidence>
<accession>A0A897NCW6</accession>